<name>A0A1M5YQR5_9FIRM</name>
<keyword evidence="2" id="KW-1185">Reference proteome</keyword>
<evidence type="ECO:0000313" key="1">
    <source>
        <dbReference type="EMBL" id="SHI14198.1"/>
    </source>
</evidence>
<dbReference type="EMBL" id="FQXR01000014">
    <property type="protein sequence ID" value="SHI14198.1"/>
    <property type="molecule type" value="Genomic_DNA"/>
</dbReference>
<dbReference type="STRING" id="1123281.SAMN02745180_02368"/>
<dbReference type="Proteomes" id="UP000184389">
    <property type="component" value="Unassembled WGS sequence"/>
</dbReference>
<protein>
    <submittedName>
        <fullName evidence="1">Uncharacterized protein</fullName>
    </submittedName>
</protein>
<evidence type="ECO:0000313" key="2">
    <source>
        <dbReference type="Proteomes" id="UP000184389"/>
    </source>
</evidence>
<gene>
    <name evidence="1" type="ORF">SAMN02745180_02368</name>
</gene>
<reference evidence="1 2" key="1">
    <citation type="submission" date="2016-11" db="EMBL/GenBank/DDBJ databases">
        <authorList>
            <person name="Jaros S."/>
            <person name="Januszkiewicz K."/>
            <person name="Wedrychowicz H."/>
        </authorList>
    </citation>
    <scope>NUCLEOTIDE SEQUENCE [LARGE SCALE GENOMIC DNA]</scope>
    <source>
        <strain evidence="1 2">DSM 13106</strain>
    </source>
</reference>
<accession>A0A1M5YQR5</accession>
<sequence>MTQEQYWNEYRPIEIERYLTHLKVINHIYENDLGKVGLTKEEVDTMENENYVIDKIEEYLKSQIDIEYMDSELEKMLK</sequence>
<organism evidence="1 2">
    <name type="scientific">Sporanaerobacter acetigenes DSM 13106</name>
    <dbReference type="NCBI Taxonomy" id="1123281"/>
    <lineage>
        <taxon>Bacteria</taxon>
        <taxon>Bacillati</taxon>
        <taxon>Bacillota</taxon>
        <taxon>Tissierellia</taxon>
        <taxon>Tissierellales</taxon>
        <taxon>Sporanaerobacteraceae</taxon>
        <taxon>Sporanaerobacter</taxon>
    </lineage>
</organism>
<proteinExistence type="predicted"/>
<dbReference type="AlphaFoldDB" id="A0A1M5YQR5"/>